<evidence type="ECO:0000313" key="2">
    <source>
        <dbReference type="EMBL" id="PVI06237.1"/>
    </source>
</evidence>
<evidence type="ECO:0000313" key="3">
    <source>
        <dbReference type="Proteomes" id="UP000244855"/>
    </source>
</evidence>
<sequence>MESAAGRRAISTLAAKLHPPTPLTHRESTKLLNLLTTSFRNHLDREHPVNIRKGPFQHGRESNPRPPPSSSTFAHDHIDSILSNPLLSTKPIPKHESNSAIRLLEDPVNWFTNEVAIGAADIQKATLCSQTLSRSPIAESSKERASRHLATLIAEWLSSSEMDKSSQFMDSLFPGTKRGPLAALIPSWMQDEKTRPLLWRWLMRPLAKRMRETGSSAKRIMAFRTQLLKRMAASSTCHESLTIFLKVLEMHKAKKHDIDLETIQALGSSLVSRIEREPPSCSAGIYETFINSSSSWLTSWCKPVEAMLWMHHPTSPTPYPGLDVIKNFDSNIHLSASRRKFLVRLSLGVAQRLLDQDKSAEAQIVLEFTQKHFADLVLPKTMPTQQIPARRTKQEKEVLSSKLLDRLLPT</sequence>
<reference evidence="2 3" key="1">
    <citation type="journal article" date="2018" name="Sci. Rep.">
        <title>Comparative genomics provides insights into the lifestyle and reveals functional heterogeneity of dark septate endophytic fungi.</title>
        <authorList>
            <person name="Knapp D.G."/>
            <person name="Nemeth J.B."/>
            <person name="Barry K."/>
            <person name="Hainaut M."/>
            <person name="Henrissat B."/>
            <person name="Johnson J."/>
            <person name="Kuo A."/>
            <person name="Lim J.H.P."/>
            <person name="Lipzen A."/>
            <person name="Nolan M."/>
            <person name="Ohm R.A."/>
            <person name="Tamas L."/>
            <person name="Grigoriev I.V."/>
            <person name="Spatafora J.W."/>
            <person name="Nagy L.G."/>
            <person name="Kovacs G.M."/>
        </authorList>
    </citation>
    <scope>NUCLEOTIDE SEQUENCE [LARGE SCALE GENOMIC DNA]</scope>
    <source>
        <strain evidence="2 3">DSE2036</strain>
    </source>
</reference>
<dbReference type="AlphaFoldDB" id="A0A2V1E6R0"/>
<name>A0A2V1E6R0_9PLEO</name>
<protein>
    <submittedName>
        <fullName evidence="2">Uncharacterized protein</fullName>
    </submittedName>
</protein>
<dbReference type="EMBL" id="KZ805310">
    <property type="protein sequence ID" value="PVI06237.1"/>
    <property type="molecule type" value="Genomic_DNA"/>
</dbReference>
<evidence type="ECO:0000256" key="1">
    <source>
        <dbReference type="SAM" id="MobiDB-lite"/>
    </source>
</evidence>
<keyword evidence="3" id="KW-1185">Reference proteome</keyword>
<accession>A0A2V1E6R0</accession>
<gene>
    <name evidence="2" type="ORF">DM02DRAFT_39751</name>
</gene>
<dbReference type="Proteomes" id="UP000244855">
    <property type="component" value="Unassembled WGS sequence"/>
</dbReference>
<organism evidence="2 3">
    <name type="scientific">Periconia macrospinosa</name>
    <dbReference type="NCBI Taxonomy" id="97972"/>
    <lineage>
        <taxon>Eukaryota</taxon>
        <taxon>Fungi</taxon>
        <taxon>Dikarya</taxon>
        <taxon>Ascomycota</taxon>
        <taxon>Pezizomycotina</taxon>
        <taxon>Dothideomycetes</taxon>
        <taxon>Pleosporomycetidae</taxon>
        <taxon>Pleosporales</taxon>
        <taxon>Massarineae</taxon>
        <taxon>Periconiaceae</taxon>
        <taxon>Periconia</taxon>
    </lineage>
</organism>
<proteinExistence type="predicted"/>
<dbReference type="OrthoDB" id="5424391at2759"/>
<feature type="region of interest" description="Disordered" evidence="1">
    <location>
        <begin position="45"/>
        <end position="76"/>
    </location>
</feature>